<dbReference type="SMART" id="SM00033">
    <property type="entry name" value="CH"/>
    <property type="match status" value="1"/>
</dbReference>
<dbReference type="PANTHER" id="PTHR11937">
    <property type="entry name" value="ACTIN"/>
    <property type="match status" value="1"/>
</dbReference>
<evidence type="ECO:0000256" key="2">
    <source>
        <dbReference type="RuleBase" id="RU000487"/>
    </source>
</evidence>
<dbReference type="InterPro" id="IPR001660">
    <property type="entry name" value="SAM"/>
</dbReference>
<feature type="compositionally biased region" description="Low complexity" evidence="3">
    <location>
        <begin position="1285"/>
        <end position="1304"/>
    </location>
</feature>
<dbReference type="Gene3D" id="1.10.418.10">
    <property type="entry name" value="Calponin-like domain"/>
    <property type="match status" value="1"/>
</dbReference>
<evidence type="ECO:0000256" key="3">
    <source>
        <dbReference type="SAM" id="MobiDB-lite"/>
    </source>
</evidence>
<feature type="compositionally biased region" description="Low complexity" evidence="3">
    <location>
        <begin position="572"/>
        <end position="605"/>
    </location>
</feature>
<evidence type="ECO:0000259" key="4">
    <source>
        <dbReference type="PROSITE" id="PS50021"/>
    </source>
</evidence>
<protein>
    <submittedName>
        <fullName evidence="6">Actin</fullName>
    </submittedName>
</protein>
<dbReference type="Gene3D" id="3.90.640.10">
    <property type="entry name" value="Actin, Chain A, domain 4"/>
    <property type="match status" value="1"/>
</dbReference>
<dbReference type="SMART" id="SM00268">
    <property type="entry name" value="ACTIN"/>
    <property type="match status" value="1"/>
</dbReference>
<sequence>MDADILRTQLRKTLGSTRGFKLEDDEDEDDDKSNSNGDEAASASSSEEEDEDAEDDDEDEDEDEDEDDNDDDEDARTPVSLAKLAPKESSDSLGDQIRARTAKKAQAGPSGLRVDQQSPPPRFNLSDHENDNNDDDGDDDDDDDGHDDDDNEESASGQFSRVSEEDDDAESTGASAAKHADGHEEDALAASPSSQTHERKIAGGETSMSGDGDDDDVEVSHASVLDAWSRQIESSFGHKQPKPKRRNRIGSNDFGDDDYYDDEFGEDNDFNVRYSSAHALPANAQAPSPQTDHDADLTPPGAQTREDLENLGKTFLRIKAETGAWLDRVLHASIFSEGGHVDATDTSTLFEALKSGVILCRVANAILPGCIPSFTSDFSSEASYKVPLSERENIKKFIRACHDAMSIPDSLLFEVGDLHNQQNIPKVVLSLRAVAEYARKFLKSPPEVHWRKLENVALTEDEDAVLMASAEMSKLDSATVYHMYAAESAAANESAGSAADADGAPEKANFENRKRSIKNNLVLNSLLQQQHQKQQQQQQFRGAGGSASGHASEPTPSPPGTFGHETASFDPASSTAGAYATSGSNNVSGSNTASSSANSSSNNSVAPPPETVEAWLAVQGMSMYYDAFIEEGWDELATLTLMSETDLRDVGIRKKGHLRKLASAIRQLKARGPAAVSETNSPSSAGGHGRTQGASPPGSPERNILRRMAGSPRGGVAAAPNMGALGTRGLHAMDRRELFNKEMAWAQCRARANVTMDLEDARAIWALLHEVRSQVSRSELSASRPVETRRAVQHLVGLTEDLVRSLMPFEAPIVIDIGWDSLKCGYVFSKAPVMLPCVVGKYSFPAPGGAASKSRSRAPRAVCSGRNVFDQCQATYGPGAGDRARQISGLGTDEGTFMIRRAIHRGIDSIVDPQVVEWDDMEMLLEHMYRDVLQAKSEQHPVLVIEPCRRWSGPERQRMAQMLTTKFNAPAIYFSPAAPLVAYKAGLKSCVVLDLGESRSTASVVYNNRLVKDAVVNSPIGGLQLTELMMQSLTQDGYDFKSVFEAQNPAQFSSTRHFLEQEMAREVKDRVCVIANSYEEFCVSPESLPAYLGDYLPRVSRGAPFLNVGEARAHVPEALFSPDLVRRDQFYNGGSLQHIIKAALERCTESVAATASETVLICGGMANLPGLAGRLQKELNELYAVQSRKPPRVMLTSDEDLDDVLANPLFTAWQGGSMLALQHEFQSRWIARETFLEKGDKVFTETSVAEGLGPFPLYSPDTALYKANRAVNSLRDLLAVLSESGAGTSSSSASSSSSALASSSMVQPDTLTPGLSSSGAVDEEDSMSVRENLSPRSLKSMINDVAIFLDEQKCPEVYVLDVKMHLYDRYSRQPPRKRLPVEEILLSLPDELLGHLEPYVSLAKAERGHRDGAPGSLRSRRGQTAKQPAAGVKQSAAQSSAIANRQHFSETSEDDGPNDDDDDDEDDGEEFFAMAI</sequence>
<feature type="compositionally biased region" description="Basic residues" evidence="3">
    <location>
        <begin position="239"/>
        <end position="248"/>
    </location>
</feature>
<dbReference type="EMBL" id="BEYU01000012">
    <property type="protein sequence ID" value="GBG25186.1"/>
    <property type="molecule type" value="Genomic_DNA"/>
</dbReference>
<dbReference type="InterPro" id="IPR004000">
    <property type="entry name" value="Actin"/>
</dbReference>
<dbReference type="InterPro" id="IPR036872">
    <property type="entry name" value="CH_dom_sf"/>
</dbReference>
<feature type="region of interest" description="Disordered" evidence="3">
    <location>
        <begin position="528"/>
        <end position="608"/>
    </location>
</feature>
<feature type="compositionally biased region" description="Acidic residues" evidence="3">
    <location>
        <begin position="1451"/>
        <end position="1470"/>
    </location>
</feature>
<dbReference type="SUPFAM" id="SSF47576">
    <property type="entry name" value="Calponin-homology domain, CH-domain"/>
    <property type="match status" value="1"/>
</dbReference>
<dbReference type="Gene3D" id="3.30.420.40">
    <property type="match status" value="2"/>
</dbReference>
<dbReference type="PROSITE" id="PS50105">
    <property type="entry name" value="SAM_DOMAIN"/>
    <property type="match status" value="1"/>
</dbReference>
<feature type="compositionally biased region" description="Polar residues" evidence="3">
    <location>
        <begin position="1305"/>
        <end position="1319"/>
    </location>
</feature>
<feature type="domain" description="SAM" evidence="5">
    <location>
        <begin position="607"/>
        <end position="671"/>
    </location>
</feature>
<comment type="caution">
    <text evidence="6">The sequence shown here is derived from an EMBL/GenBank/DDBJ whole genome shotgun (WGS) entry which is preliminary data.</text>
</comment>
<feature type="compositionally biased region" description="Acidic residues" evidence="3">
    <location>
        <begin position="46"/>
        <end position="74"/>
    </location>
</feature>
<feature type="region of interest" description="Disordered" evidence="3">
    <location>
        <begin position="1405"/>
        <end position="1476"/>
    </location>
</feature>
<feature type="region of interest" description="Disordered" evidence="3">
    <location>
        <begin position="282"/>
        <end position="305"/>
    </location>
</feature>
<feature type="compositionally biased region" description="Acidic residues" evidence="3">
    <location>
        <begin position="132"/>
        <end position="153"/>
    </location>
</feature>
<organism evidence="6 7">
    <name type="scientific">Hondaea fermentalgiana</name>
    <dbReference type="NCBI Taxonomy" id="2315210"/>
    <lineage>
        <taxon>Eukaryota</taxon>
        <taxon>Sar</taxon>
        <taxon>Stramenopiles</taxon>
        <taxon>Bigyra</taxon>
        <taxon>Labyrinthulomycetes</taxon>
        <taxon>Thraustochytrida</taxon>
        <taxon>Thraustochytriidae</taxon>
        <taxon>Hondaea</taxon>
    </lineage>
</organism>
<dbReference type="Proteomes" id="UP000241890">
    <property type="component" value="Unassembled WGS sequence"/>
</dbReference>
<feature type="compositionally biased region" description="Low complexity" evidence="3">
    <location>
        <begin position="528"/>
        <end position="539"/>
    </location>
</feature>
<dbReference type="SUPFAM" id="SSF53067">
    <property type="entry name" value="Actin-like ATPase domain"/>
    <property type="match status" value="2"/>
</dbReference>
<comment type="catalytic activity">
    <reaction evidence="1">
        <text>ATP + H2O = ADP + phosphate + H(+)</text>
        <dbReference type="Rhea" id="RHEA:13065"/>
        <dbReference type="ChEBI" id="CHEBI:15377"/>
        <dbReference type="ChEBI" id="CHEBI:15378"/>
        <dbReference type="ChEBI" id="CHEBI:30616"/>
        <dbReference type="ChEBI" id="CHEBI:43474"/>
        <dbReference type="ChEBI" id="CHEBI:456216"/>
    </reaction>
</comment>
<evidence type="ECO:0000259" key="5">
    <source>
        <dbReference type="PROSITE" id="PS50105"/>
    </source>
</evidence>
<dbReference type="OrthoDB" id="5132116at2759"/>
<proteinExistence type="inferred from homology"/>
<dbReference type="InterPro" id="IPR043129">
    <property type="entry name" value="ATPase_NBD"/>
</dbReference>
<dbReference type="InParanoid" id="A0A2R5G2E5"/>
<feature type="region of interest" description="Disordered" evidence="3">
    <location>
        <begin position="1"/>
        <end position="262"/>
    </location>
</feature>
<feature type="region of interest" description="Disordered" evidence="3">
    <location>
        <begin position="669"/>
        <end position="706"/>
    </location>
</feature>
<name>A0A2R5G2E5_9STRA</name>
<evidence type="ECO:0000313" key="7">
    <source>
        <dbReference type="Proteomes" id="UP000241890"/>
    </source>
</evidence>
<comment type="similarity">
    <text evidence="2">Belongs to the actin family.</text>
</comment>
<reference evidence="6 7" key="1">
    <citation type="submission" date="2017-12" db="EMBL/GenBank/DDBJ databases">
        <title>Sequencing, de novo assembly and annotation of complete genome of a new Thraustochytrid species, strain FCC1311.</title>
        <authorList>
            <person name="Sedici K."/>
            <person name="Godart F."/>
            <person name="Aiese Cigliano R."/>
            <person name="Sanseverino W."/>
            <person name="Barakat M."/>
            <person name="Ortet P."/>
            <person name="Marechal E."/>
            <person name="Cagnac O."/>
            <person name="Amato A."/>
        </authorList>
    </citation>
    <scope>NUCLEOTIDE SEQUENCE [LARGE SCALE GENOMIC DNA]</scope>
</reference>
<accession>A0A2R5G2E5</accession>
<dbReference type="SUPFAM" id="SSF47769">
    <property type="entry name" value="SAM/Pointed domain"/>
    <property type="match status" value="1"/>
</dbReference>
<dbReference type="Gene3D" id="1.10.150.50">
    <property type="entry name" value="Transcription Factor, Ets-1"/>
    <property type="match status" value="1"/>
</dbReference>
<gene>
    <name evidence="6" type="ORF">FCC1311_014032</name>
</gene>
<evidence type="ECO:0000256" key="1">
    <source>
        <dbReference type="ARBA" id="ARBA00049360"/>
    </source>
</evidence>
<feature type="domain" description="Calponin-homology (CH)" evidence="4">
    <location>
        <begin position="316"/>
        <end position="439"/>
    </location>
</feature>
<dbReference type="PROSITE" id="PS50021">
    <property type="entry name" value="CH"/>
    <property type="match status" value="1"/>
</dbReference>
<dbReference type="Pfam" id="PF00022">
    <property type="entry name" value="Actin"/>
    <property type="match status" value="1"/>
</dbReference>
<dbReference type="InterPro" id="IPR013761">
    <property type="entry name" value="SAM/pointed_sf"/>
</dbReference>
<dbReference type="SMART" id="SM00454">
    <property type="entry name" value="SAM"/>
    <property type="match status" value="1"/>
</dbReference>
<dbReference type="InterPro" id="IPR001715">
    <property type="entry name" value="CH_dom"/>
</dbReference>
<evidence type="ECO:0000313" key="6">
    <source>
        <dbReference type="EMBL" id="GBG25186.1"/>
    </source>
</evidence>
<keyword evidence="7" id="KW-1185">Reference proteome</keyword>
<feature type="region of interest" description="Disordered" evidence="3">
    <location>
        <begin position="1285"/>
        <end position="1332"/>
    </location>
</feature>
<dbReference type="Pfam" id="PF00307">
    <property type="entry name" value="CH"/>
    <property type="match status" value="1"/>
</dbReference>
<dbReference type="Pfam" id="PF00536">
    <property type="entry name" value="SAM_1"/>
    <property type="match status" value="1"/>
</dbReference>